<evidence type="ECO:0000313" key="3">
    <source>
        <dbReference type="Proteomes" id="UP000004810"/>
    </source>
</evidence>
<gene>
    <name evidence="2" type="ORF">WUBG_13527</name>
</gene>
<accession>J9EEZ6</accession>
<comment type="caution">
    <text evidence="2">The sequence shown here is derived from an EMBL/GenBank/DDBJ whole genome shotgun (WGS) entry which is preliminary data.</text>
</comment>
<evidence type="ECO:0000313" key="2">
    <source>
        <dbReference type="EMBL" id="EJW75567.1"/>
    </source>
</evidence>
<feature type="transmembrane region" description="Helical" evidence="1">
    <location>
        <begin position="55"/>
        <end position="75"/>
    </location>
</feature>
<name>J9EEZ6_WUCBA</name>
<proteinExistence type="predicted"/>
<organism evidence="2 3">
    <name type="scientific">Wuchereria bancrofti</name>
    <dbReference type="NCBI Taxonomy" id="6293"/>
    <lineage>
        <taxon>Eukaryota</taxon>
        <taxon>Metazoa</taxon>
        <taxon>Ecdysozoa</taxon>
        <taxon>Nematoda</taxon>
        <taxon>Chromadorea</taxon>
        <taxon>Rhabditida</taxon>
        <taxon>Spirurina</taxon>
        <taxon>Spiruromorpha</taxon>
        <taxon>Filarioidea</taxon>
        <taxon>Onchocercidae</taxon>
        <taxon>Wuchereria</taxon>
    </lineage>
</organism>
<dbReference type="EMBL" id="ADBV01010367">
    <property type="protein sequence ID" value="EJW75567.1"/>
    <property type="molecule type" value="Genomic_DNA"/>
</dbReference>
<feature type="non-terminal residue" evidence="2">
    <location>
        <position position="1"/>
    </location>
</feature>
<evidence type="ECO:0000256" key="1">
    <source>
        <dbReference type="SAM" id="Phobius"/>
    </source>
</evidence>
<dbReference type="AlphaFoldDB" id="J9EEZ6"/>
<keyword evidence="1" id="KW-0812">Transmembrane</keyword>
<protein>
    <submittedName>
        <fullName evidence="2">Uncharacterized protein</fullName>
    </submittedName>
</protein>
<feature type="transmembrane region" description="Helical" evidence="1">
    <location>
        <begin position="87"/>
        <end position="107"/>
    </location>
</feature>
<sequence>VIHKLDQISDGERKKMEDKQRELLRPKMTTVLQQRRLANSAKEKRNVEMVVKPKAITGLMYSLILNMILISVLYVTMPNQTSTFLRLLHGLLCLSALIISRVCNSIWSSDIANASLKYTGVHTPSLSLRYD</sequence>
<reference evidence="3" key="1">
    <citation type="submission" date="2012-08" db="EMBL/GenBank/DDBJ databases">
        <title>The Genome Sequence of Wuchereria bancrofti.</title>
        <authorList>
            <person name="Nutman T.B."/>
            <person name="Fink D.L."/>
            <person name="Russ C."/>
            <person name="Young S."/>
            <person name="Zeng Q."/>
            <person name="Koehrsen M."/>
            <person name="Alvarado L."/>
            <person name="Berlin A."/>
            <person name="Chapman S.B."/>
            <person name="Chen Z."/>
            <person name="Freedman E."/>
            <person name="Gellesch M."/>
            <person name="Goldberg J."/>
            <person name="Griggs A."/>
            <person name="Gujja S."/>
            <person name="Heilman E.R."/>
            <person name="Heiman D."/>
            <person name="Hepburn T."/>
            <person name="Howarth C."/>
            <person name="Jen D."/>
            <person name="Larson L."/>
            <person name="Lewis B."/>
            <person name="Mehta T."/>
            <person name="Park D."/>
            <person name="Pearson M."/>
            <person name="Roberts A."/>
            <person name="Saif S."/>
            <person name="Shea T."/>
            <person name="Shenoy N."/>
            <person name="Sisk P."/>
            <person name="Stolte C."/>
            <person name="Sykes S."/>
            <person name="Walk T."/>
            <person name="White J."/>
            <person name="Yandava C."/>
            <person name="Haas B."/>
            <person name="Henn M.R."/>
            <person name="Nusbaum C."/>
            <person name="Birren B."/>
        </authorList>
    </citation>
    <scope>NUCLEOTIDE SEQUENCE [LARGE SCALE GENOMIC DNA]</scope>
    <source>
        <strain evidence="3">NA</strain>
    </source>
</reference>
<keyword evidence="1" id="KW-0472">Membrane</keyword>
<dbReference type="Proteomes" id="UP000004810">
    <property type="component" value="Unassembled WGS sequence"/>
</dbReference>
<keyword evidence="1" id="KW-1133">Transmembrane helix</keyword>